<gene>
    <name evidence="8" type="ordered locus">Atc_1070</name>
</gene>
<dbReference type="RefSeq" id="WP_014002607.1">
    <property type="nucleotide sequence ID" value="NC_015850.1"/>
</dbReference>
<dbReference type="InterPro" id="IPR014284">
    <property type="entry name" value="RNA_pol_sigma-70_dom"/>
</dbReference>
<dbReference type="SUPFAM" id="SSF88946">
    <property type="entry name" value="Sigma2 domain of RNA polymerase sigma factors"/>
    <property type="match status" value="1"/>
</dbReference>
<reference evidence="8 9" key="1">
    <citation type="journal article" date="2011" name="J. Genet. Genomics">
        <title>Unraveling the Acidithiobacillus caldus complete genome and its central metabolisms for carbon assimilation.</title>
        <authorList>
            <person name="You X.Y."/>
            <person name="Guo X."/>
            <person name="Zheng H.J."/>
            <person name="Zhang M.J."/>
            <person name="Liu L.J."/>
            <person name="Zhu Y.Q."/>
            <person name="Zhu B."/>
            <person name="Wang S.Y."/>
            <person name="Zhao G.P."/>
            <person name="Poetsch A."/>
            <person name="Jiang C.Y."/>
            <person name="Liu S.J."/>
        </authorList>
    </citation>
    <scope>NUCLEOTIDE SEQUENCE [LARGE SCALE GENOMIC DNA]</scope>
    <source>
        <strain evidence="8 9">SM-1</strain>
    </source>
</reference>
<keyword evidence="9" id="KW-1185">Reference proteome</keyword>
<dbReference type="InterPro" id="IPR039425">
    <property type="entry name" value="RNA_pol_sigma-70-like"/>
</dbReference>
<evidence type="ECO:0000256" key="5">
    <source>
        <dbReference type="ARBA" id="ARBA00023163"/>
    </source>
</evidence>
<keyword evidence="4" id="KW-0238">DNA-binding</keyword>
<dbReference type="InterPro" id="IPR007627">
    <property type="entry name" value="RNA_pol_sigma70_r2"/>
</dbReference>
<evidence type="ECO:0000256" key="4">
    <source>
        <dbReference type="ARBA" id="ARBA00023125"/>
    </source>
</evidence>
<dbReference type="InterPro" id="IPR013325">
    <property type="entry name" value="RNA_pol_sigma_r2"/>
</dbReference>
<evidence type="ECO:0000259" key="7">
    <source>
        <dbReference type="Pfam" id="PF08281"/>
    </source>
</evidence>
<dbReference type="Pfam" id="PF04542">
    <property type="entry name" value="Sigma70_r2"/>
    <property type="match status" value="1"/>
</dbReference>
<dbReference type="STRING" id="990288.Atc_1070"/>
<dbReference type="KEGG" id="acu:Atc_1070"/>
<dbReference type="InterPro" id="IPR013324">
    <property type="entry name" value="RNA_pol_sigma_r3/r4-like"/>
</dbReference>
<sequence>MTENTPERCSPDQWVDVYGDALFRHALFRLNGNRALAEDLVQETLLAAWLGRENYAGTARERTWMFGILEHKLLDHFRQQQRHPQVSFPEGENDEDEMEQLLFRADGRWALRPGNWGKNPEKLAEDRNLREALQRCVADLPEAQRMAFVHREWLGEDTAYCAHQLLTSVNHLAVLLHRARLRIARCLEALFPQGEAHL</sequence>
<feature type="domain" description="RNA polymerase sigma-70 region 2" evidence="6">
    <location>
        <begin position="24"/>
        <end position="82"/>
    </location>
</feature>
<evidence type="ECO:0000259" key="6">
    <source>
        <dbReference type="Pfam" id="PF04542"/>
    </source>
</evidence>
<protein>
    <submittedName>
        <fullName evidence="8">RNA polymerase sigma-70 factor</fullName>
    </submittedName>
</protein>
<keyword evidence="3" id="KW-0731">Sigma factor</keyword>
<name>F9ZLG9_ACICS</name>
<evidence type="ECO:0000313" key="9">
    <source>
        <dbReference type="Proteomes" id="UP000006135"/>
    </source>
</evidence>
<organism evidence="8 9">
    <name type="scientific">Acidithiobacillus caldus (strain SM-1)</name>
    <dbReference type="NCBI Taxonomy" id="990288"/>
    <lineage>
        <taxon>Bacteria</taxon>
        <taxon>Pseudomonadati</taxon>
        <taxon>Pseudomonadota</taxon>
        <taxon>Acidithiobacillia</taxon>
        <taxon>Acidithiobacillales</taxon>
        <taxon>Acidithiobacillaceae</taxon>
        <taxon>Acidithiobacillus</taxon>
    </lineage>
</organism>
<dbReference type="Gene3D" id="1.10.10.10">
    <property type="entry name" value="Winged helix-like DNA-binding domain superfamily/Winged helix DNA-binding domain"/>
    <property type="match status" value="1"/>
</dbReference>
<evidence type="ECO:0000256" key="3">
    <source>
        <dbReference type="ARBA" id="ARBA00023082"/>
    </source>
</evidence>
<dbReference type="PANTHER" id="PTHR43133:SF8">
    <property type="entry name" value="RNA POLYMERASE SIGMA FACTOR HI_1459-RELATED"/>
    <property type="match status" value="1"/>
</dbReference>
<dbReference type="Proteomes" id="UP000006135">
    <property type="component" value="Chromosome"/>
</dbReference>
<dbReference type="GeneID" id="92931080"/>
<dbReference type="Pfam" id="PF08281">
    <property type="entry name" value="Sigma70_r4_2"/>
    <property type="match status" value="1"/>
</dbReference>
<dbReference type="InterPro" id="IPR013249">
    <property type="entry name" value="RNA_pol_sigma70_r4_t2"/>
</dbReference>
<evidence type="ECO:0000313" key="8">
    <source>
        <dbReference type="EMBL" id="AEK57719.1"/>
    </source>
</evidence>
<dbReference type="InterPro" id="IPR036388">
    <property type="entry name" value="WH-like_DNA-bd_sf"/>
</dbReference>
<proteinExistence type="inferred from homology"/>
<dbReference type="GO" id="GO:0003677">
    <property type="term" value="F:DNA binding"/>
    <property type="evidence" value="ECO:0007669"/>
    <property type="project" value="UniProtKB-KW"/>
</dbReference>
<feature type="domain" description="RNA polymerase sigma factor 70 region 4 type 2" evidence="7">
    <location>
        <begin position="130"/>
        <end position="182"/>
    </location>
</feature>
<comment type="similarity">
    <text evidence="1">Belongs to the sigma-70 factor family. ECF subfamily.</text>
</comment>
<dbReference type="GO" id="GO:0006352">
    <property type="term" value="P:DNA-templated transcription initiation"/>
    <property type="evidence" value="ECO:0007669"/>
    <property type="project" value="InterPro"/>
</dbReference>
<dbReference type="Gene3D" id="1.10.1740.10">
    <property type="match status" value="1"/>
</dbReference>
<dbReference type="SUPFAM" id="SSF88659">
    <property type="entry name" value="Sigma3 and sigma4 domains of RNA polymerase sigma factors"/>
    <property type="match status" value="1"/>
</dbReference>
<dbReference type="PANTHER" id="PTHR43133">
    <property type="entry name" value="RNA POLYMERASE ECF-TYPE SIGMA FACTO"/>
    <property type="match status" value="1"/>
</dbReference>
<accession>F9ZLG9</accession>
<keyword evidence="5" id="KW-0804">Transcription</keyword>
<dbReference type="GO" id="GO:0016987">
    <property type="term" value="F:sigma factor activity"/>
    <property type="evidence" value="ECO:0007669"/>
    <property type="project" value="UniProtKB-KW"/>
</dbReference>
<dbReference type="EMBL" id="CP002573">
    <property type="protein sequence ID" value="AEK57719.1"/>
    <property type="molecule type" value="Genomic_DNA"/>
</dbReference>
<dbReference type="HOGENOM" id="CLU_047691_2_0_6"/>
<evidence type="ECO:0000256" key="1">
    <source>
        <dbReference type="ARBA" id="ARBA00010641"/>
    </source>
</evidence>
<dbReference type="NCBIfam" id="TIGR02937">
    <property type="entry name" value="sigma70-ECF"/>
    <property type="match status" value="1"/>
</dbReference>
<dbReference type="AlphaFoldDB" id="F9ZLG9"/>
<keyword evidence="2" id="KW-0805">Transcription regulation</keyword>
<evidence type="ECO:0000256" key="2">
    <source>
        <dbReference type="ARBA" id="ARBA00023015"/>
    </source>
</evidence>